<feature type="transmembrane region" description="Helical" evidence="1">
    <location>
        <begin position="177"/>
        <end position="197"/>
    </location>
</feature>
<gene>
    <name evidence="2" type="ORF">SAMN05216410_0090</name>
</gene>
<organism evidence="2 3">
    <name type="scientific">Sanguibacter gelidistatuariae</name>
    <dbReference type="NCBI Taxonomy" id="1814289"/>
    <lineage>
        <taxon>Bacteria</taxon>
        <taxon>Bacillati</taxon>
        <taxon>Actinomycetota</taxon>
        <taxon>Actinomycetes</taxon>
        <taxon>Micrococcales</taxon>
        <taxon>Sanguibacteraceae</taxon>
        <taxon>Sanguibacter</taxon>
    </lineage>
</organism>
<keyword evidence="1" id="KW-1133">Transmembrane helix</keyword>
<dbReference type="AlphaFoldDB" id="A0A1G6X7Z9"/>
<feature type="transmembrane region" description="Helical" evidence="1">
    <location>
        <begin position="109"/>
        <end position="136"/>
    </location>
</feature>
<sequence length="241" mass="26545">MQEFGWAGRVMVVLRYAAQLVAINLLWLLGTFGGLVLLGAFPATRAATRLLEALRRRTPSEHLLRDFWDGYRTDFWRTNLLGAPFWVLGALALVDLQIFRVAAAAGERFASVLLAPFLVVVVVSAIALAFLFATGLRFHDGVPATWRFVFVAPFLSIATSLTILLTVGAFLVLSWQWLIVVPLVGFSAPIFLGTAFAGRRLDQLFDGGLLEDPLLTPPPVEQDPVDLDQVRLGVTRRDQVS</sequence>
<evidence type="ECO:0000256" key="1">
    <source>
        <dbReference type="SAM" id="Phobius"/>
    </source>
</evidence>
<dbReference type="EMBL" id="FMYH01000010">
    <property type="protein sequence ID" value="SDD73426.1"/>
    <property type="molecule type" value="Genomic_DNA"/>
</dbReference>
<dbReference type="STRING" id="1814289.SAMN05216410_0090"/>
<dbReference type="Pfam" id="PF04854">
    <property type="entry name" value="DUF624"/>
    <property type="match status" value="1"/>
</dbReference>
<keyword evidence="3" id="KW-1185">Reference proteome</keyword>
<keyword evidence="1" id="KW-0472">Membrane</keyword>
<feature type="transmembrane region" description="Helical" evidence="1">
    <location>
        <begin position="80"/>
        <end position="103"/>
    </location>
</feature>
<protein>
    <submittedName>
        <fullName evidence="2">Uncharacterized membrane protein YesL</fullName>
    </submittedName>
</protein>
<evidence type="ECO:0000313" key="2">
    <source>
        <dbReference type="EMBL" id="SDD73426.1"/>
    </source>
</evidence>
<dbReference type="RefSeq" id="WP_093186435.1">
    <property type="nucleotide sequence ID" value="NZ_FMYH01000010.1"/>
</dbReference>
<keyword evidence="1" id="KW-0812">Transmembrane</keyword>
<feature type="transmembrane region" description="Helical" evidence="1">
    <location>
        <begin position="148"/>
        <end position="171"/>
    </location>
</feature>
<evidence type="ECO:0000313" key="3">
    <source>
        <dbReference type="Proteomes" id="UP000199039"/>
    </source>
</evidence>
<accession>A0A1G6X7Z9</accession>
<dbReference type="OrthoDB" id="5149852at2"/>
<feature type="transmembrane region" description="Helical" evidence="1">
    <location>
        <begin position="20"/>
        <end position="41"/>
    </location>
</feature>
<reference evidence="2 3" key="1">
    <citation type="submission" date="2016-09" db="EMBL/GenBank/DDBJ databases">
        <authorList>
            <person name="Capua I."/>
            <person name="De Benedictis P."/>
            <person name="Joannis T."/>
            <person name="Lombin L.H."/>
            <person name="Cattoli G."/>
        </authorList>
    </citation>
    <scope>NUCLEOTIDE SEQUENCE [LARGE SCALE GENOMIC DNA]</scope>
    <source>
        <strain evidence="2 3">ISLP-3</strain>
    </source>
</reference>
<name>A0A1G6X7Z9_9MICO</name>
<dbReference type="InterPro" id="IPR006938">
    <property type="entry name" value="DUF624"/>
</dbReference>
<proteinExistence type="predicted"/>
<dbReference type="Proteomes" id="UP000199039">
    <property type="component" value="Unassembled WGS sequence"/>
</dbReference>